<feature type="domain" description="Glycoside hydrolase family 5" evidence="10">
    <location>
        <begin position="47"/>
        <end position="303"/>
    </location>
</feature>
<dbReference type="GO" id="GO:0008810">
    <property type="term" value="F:cellulase activity"/>
    <property type="evidence" value="ECO:0007669"/>
    <property type="project" value="UniProtKB-EC"/>
</dbReference>
<evidence type="ECO:0000313" key="12">
    <source>
        <dbReference type="Proteomes" id="UP000799092"/>
    </source>
</evidence>
<evidence type="ECO:0000256" key="9">
    <source>
        <dbReference type="SAM" id="Phobius"/>
    </source>
</evidence>
<dbReference type="PROSITE" id="PS00659">
    <property type="entry name" value="GLYCOSYL_HYDROL_F5"/>
    <property type="match status" value="1"/>
</dbReference>
<sequence length="344" mass="38457">MKNEKVYIIILITITIFTSLIIVITKSTSPPEAGLAIEEIDGKKTLVDTDGDKIQLRGISTHGLQWYSAIVNNNAFAAFSNDWDANVVRLAMYIGDGGYAKRPDKMKELVIEGINLAIANDLYVIVDWHVLYPGDPNHETYQGAMGFFEEISTLYPNHPNIIYELANEPSEHGEGIPNDISGWRQVKSYSEPIIKMLRDSGNENLIIVGTPNWSQRPDLAAEEPIDDKNTAYAIHFYAGTHNDGQVMDNAKVALENGVAIFASEWGTSEASGHLGPFYEETDEWLDFLNKEQVSWINWSAANKLETSAVFNHDTSLDPGEDQVWSEEELSESGKFIRSRIRGDK</sequence>
<dbReference type="RefSeq" id="WP_153735365.1">
    <property type="nucleotide sequence ID" value="NZ_WJNG01000002.1"/>
</dbReference>
<comment type="caution">
    <text evidence="11">The sequence shown here is derived from an EMBL/GenBank/DDBJ whole genome shotgun (WGS) entry which is preliminary data.</text>
</comment>
<evidence type="ECO:0000256" key="4">
    <source>
        <dbReference type="ARBA" id="ARBA00022801"/>
    </source>
</evidence>
<comment type="catalytic activity">
    <reaction evidence="1">
        <text>Endohydrolysis of (1-&gt;4)-beta-D-glucosidic linkages in cellulose, lichenin and cereal beta-D-glucans.</text>
        <dbReference type="EC" id="3.2.1.4"/>
    </reaction>
</comment>
<keyword evidence="6 8" id="KW-0326">Glycosidase</keyword>
<keyword evidence="12" id="KW-1185">Reference proteome</keyword>
<dbReference type="EMBL" id="WJNG01000002">
    <property type="protein sequence ID" value="MRH41737.1"/>
    <property type="molecule type" value="Genomic_DNA"/>
</dbReference>
<feature type="transmembrane region" description="Helical" evidence="9">
    <location>
        <begin position="6"/>
        <end position="25"/>
    </location>
</feature>
<dbReference type="InterPro" id="IPR018087">
    <property type="entry name" value="Glyco_hydro_5_CS"/>
</dbReference>
<evidence type="ECO:0000259" key="10">
    <source>
        <dbReference type="Pfam" id="PF00150"/>
    </source>
</evidence>
<evidence type="ECO:0000256" key="2">
    <source>
        <dbReference type="ARBA" id="ARBA00005641"/>
    </source>
</evidence>
<dbReference type="PANTHER" id="PTHR34142:SF1">
    <property type="entry name" value="GLYCOSIDE HYDROLASE FAMILY 5 DOMAIN-CONTAINING PROTEIN"/>
    <property type="match status" value="1"/>
</dbReference>
<evidence type="ECO:0000256" key="3">
    <source>
        <dbReference type="ARBA" id="ARBA00012601"/>
    </source>
</evidence>
<dbReference type="InterPro" id="IPR017853">
    <property type="entry name" value="GH"/>
</dbReference>
<keyword evidence="5" id="KW-0136">Cellulose degradation</keyword>
<dbReference type="Pfam" id="PF00150">
    <property type="entry name" value="Cellulase"/>
    <property type="match status" value="1"/>
</dbReference>
<evidence type="ECO:0000256" key="7">
    <source>
        <dbReference type="ARBA" id="ARBA00023326"/>
    </source>
</evidence>
<evidence type="ECO:0000256" key="1">
    <source>
        <dbReference type="ARBA" id="ARBA00000966"/>
    </source>
</evidence>
<comment type="similarity">
    <text evidence="2 8">Belongs to the glycosyl hydrolase 5 (cellulase A) family.</text>
</comment>
<dbReference type="OrthoDB" id="154460at2"/>
<dbReference type="GO" id="GO:0030245">
    <property type="term" value="P:cellulose catabolic process"/>
    <property type="evidence" value="ECO:0007669"/>
    <property type="project" value="UniProtKB-KW"/>
</dbReference>
<protein>
    <recommendedName>
        <fullName evidence="3">cellulase</fullName>
        <ecNumber evidence="3">3.2.1.4</ecNumber>
    </recommendedName>
</protein>
<keyword evidence="9" id="KW-0812">Transmembrane</keyword>
<name>A0A6A8DFV0_9BACI</name>
<dbReference type="EC" id="3.2.1.4" evidence="3"/>
<evidence type="ECO:0000256" key="5">
    <source>
        <dbReference type="ARBA" id="ARBA00023001"/>
    </source>
</evidence>
<dbReference type="Proteomes" id="UP000799092">
    <property type="component" value="Unassembled WGS sequence"/>
</dbReference>
<evidence type="ECO:0000256" key="8">
    <source>
        <dbReference type="RuleBase" id="RU361153"/>
    </source>
</evidence>
<reference evidence="11" key="1">
    <citation type="submission" date="2019-11" db="EMBL/GenBank/DDBJ databases">
        <authorList>
            <person name="Li J."/>
        </authorList>
    </citation>
    <scope>NUCLEOTIDE SEQUENCE</scope>
    <source>
        <strain evidence="11">B6B</strain>
    </source>
</reference>
<accession>A0A6A8DFV0</accession>
<organism evidence="11 12">
    <name type="scientific">Aquibacillus halophilus</name>
    <dbReference type="NCBI Taxonomy" id="930132"/>
    <lineage>
        <taxon>Bacteria</taxon>
        <taxon>Bacillati</taxon>
        <taxon>Bacillota</taxon>
        <taxon>Bacilli</taxon>
        <taxon>Bacillales</taxon>
        <taxon>Bacillaceae</taxon>
        <taxon>Aquibacillus</taxon>
    </lineage>
</organism>
<dbReference type="InterPro" id="IPR001547">
    <property type="entry name" value="Glyco_hydro_5"/>
</dbReference>
<dbReference type="PANTHER" id="PTHR34142">
    <property type="entry name" value="ENDO-BETA-1,4-GLUCANASE A"/>
    <property type="match status" value="1"/>
</dbReference>
<dbReference type="SUPFAM" id="SSF51445">
    <property type="entry name" value="(Trans)glycosidases"/>
    <property type="match status" value="1"/>
</dbReference>
<gene>
    <name evidence="11" type="ORF">GH741_03500</name>
</gene>
<keyword evidence="7" id="KW-0624">Polysaccharide degradation</keyword>
<dbReference type="AlphaFoldDB" id="A0A6A8DFV0"/>
<evidence type="ECO:0000313" key="11">
    <source>
        <dbReference type="EMBL" id="MRH41737.1"/>
    </source>
</evidence>
<keyword evidence="9" id="KW-1133">Transmembrane helix</keyword>
<proteinExistence type="inferred from homology"/>
<dbReference type="Gene3D" id="3.20.20.80">
    <property type="entry name" value="Glycosidases"/>
    <property type="match status" value="1"/>
</dbReference>
<keyword evidence="4 8" id="KW-0378">Hydrolase</keyword>
<keyword evidence="7" id="KW-0119">Carbohydrate metabolism</keyword>
<evidence type="ECO:0000256" key="6">
    <source>
        <dbReference type="ARBA" id="ARBA00023295"/>
    </source>
</evidence>
<keyword evidence="9" id="KW-0472">Membrane</keyword>